<proteinExistence type="predicted"/>
<organism evidence="1 2">
    <name type="scientific">Cirrhinus mrigala</name>
    <name type="common">Mrigala</name>
    <dbReference type="NCBI Taxonomy" id="683832"/>
    <lineage>
        <taxon>Eukaryota</taxon>
        <taxon>Metazoa</taxon>
        <taxon>Chordata</taxon>
        <taxon>Craniata</taxon>
        <taxon>Vertebrata</taxon>
        <taxon>Euteleostomi</taxon>
        <taxon>Actinopterygii</taxon>
        <taxon>Neopterygii</taxon>
        <taxon>Teleostei</taxon>
        <taxon>Ostariophysi</taxon>
        <taxon>Cypriniformes</taxon>
        <taxon>Cyprinidae</taxon>
        <taxon>Labeoninae</taxon>
        <taxon>Labeonini</taxon>
        <taxon>Cirrhinus</taxon>
    </lineage>
</organism>
<evidence type="ECO:0000313" key="2">
    <source>
        <dbReference type="Proteomes" id="UP001529510"/>
    </source>
</evidence>
<gene>
    <name evidence="1" type="ORF">M9458_014331</name>
</gene>
<dbReference type="Proteomes" id="UP001529510">
    <property type="component" value="Unassembled WGS sequence"/>
</dbReference>
<protein>
    <submittedName>
        <fullName evidence="1">Uncharacterized protein</fullName>
    </submittedName>
</protein>
<reference evidence="1 2" key="1">
    <citation type="submission" date="2024-05" db="EMBL/GenBank/DDBJ databases">
        <title>Genome sequencing and assembly of Indian major carp, Cirrhinus mrigala (Hamilton, 1822).</title>
        <authorList>
            <person name="Mohindra V."/>
            <person name="Chowdhury L.M."/>
            <person name="Lal K."/>
            <person name="Jena J.K."/>
        </authorList>
    </citation>
    <scope>NUCLEOTIDE SEQUENCE [LARGE SCALE GENOMIC DNA]</scope>
    <source>
        <strain evidence="1">CM1030</strain>
        <tissue evidence="1">Blood</tissue>
    </source>
</reference>
<accession>A0ABD0QZG4</accession>
<name>A0ABD0QZG4_CIRMR</name>
<dbReference type="AlphaFoldDB" id="A0ABD0QZG4"/>
<sequence length="65" mass="7503">TPRQDMIKSFIALPPMQFTIRENTIVKIEDVPQKTEIKSEDKINIKVEPVEESGEFYSPPDHGFL</sequence>
<comment type="caution">
    <text evidence="1">The sequence shown here is derived from an EMBL/GenBank/DDBJ whole genome shotgun (WGS) entry which is preliminary data.</text>
</comment>
<dbReference type="EMBL" id="JAMKFB020000006">
    <property type="protein sequence ID" value="KAL0191633.1"/>
    <property type="molecule type" value="Genomic_DNA"/>
</dbReference>
<keyword evidence="2" id="KW-1185">Reference proteome</keyword>
<feature type="non-terminal residue" evidence="1">
    <location>
        <position position="1"/>
    </location>
</feature>
<evidence type="ECO:0000313" key="1">
    <source>
        <dbReference type="EMBL" id="KAL0191633.1"/>
    </source>
</evidence>
<feature type="non-terminal residue" evidence="1">
    <location>
        <position position="65"/>
    </location>
</feature>